<keyword evidence="2" id="KW-1185">Reference proteome</keyword>
<evidence type="ECO:0000313" key="2">
    <source>
        <dbReference type="Proteomes" id="UP000683925"/>
    </source>
</evidence>
<proteinExistence type="predicted"/>
<dbReference type="Proteomes" id="UP000683925">
    <property type="component" value="Unassembled WGS sequence"/>
</dbReference>
<accession>A0A8S1YGU7</accession>
<name>A0A8S1YGU7_PAROT</name>
<sequence>MDVLLITLVNFENLRQQLTQLKTNLFGTIQNYSNEFNLLEKRKEDLFLISMLVILQ</sequence>
<comment type="caution">
    <text evidence="1">The sequence shown here is derived from an EMBL/GenBank/DDBJ whole genome shotgun (WGS) entry which is preliminary data.</text>
</comment>
<dbReference type="EMBL" id="CAJJDP010000160">
    <property type="protein sequence ID" value="CAD8212513.1"/>
    <property type="molecule type" value="Genomic_DNA"/>
</dbReference>
<organism evidence="1 2">
    <name type="scientific">Paramecium octaurelia</name>
    <dbReference type="NCBI Taxonomy" id="43137"/>
    <lineage>
        <taxon>Eukaryota</taxon>
        <taxon>Sar</taxon>
        <taxon>Alveolata</taxon>
        <taxon>Ciliophora</taxon>
        <taxon>Intramacronucleata</taxon>
        <taxon>Oligohymenophorea</taxon>
        <taxon>Peniculida</taxon>
        <taxon>Parameciidae</taxon>
        <taxon>Paramecium</taxon>
    </lineage>
</organism>
<protein>
    <submittedName>
        <fullName evidence="1">Uncharacterized protein</fullName>
    </submittedName>
</protein>
<dbReference type="AlphaFoldDB" id="A0A8S1YGU7"/>
<gene>
    <name evidence="1" type="ORF">POCTA_138.1.T1580042</name>
</gene>
<evidence type="ECO:0000313" key="1">
    <source>
        <dbReference type="EMBL" id="CAD8212513.1"/>
    </source>
</evidence>
<reference evidence="1" key="1">
    <citation type="submission" date="2021-01" db="EMBL/GenBank/DDBJ databases">
        <authorList>
            <consortium name="Genoscope - CEA"/>
            <person name="William W."/>
        </authorList>
    </citation>
    <scope>NUCLEOTIDE SEQUENCE</scope>
</reference>